<dbReference type="PANTHER" id="PTHR36790:SF1">
    <property type="entry name" value="MYELIN TRANSCRIPTION FACTOR"/>
    <property type="match status" value="1"/>
</dbReference>
<proteinExistence type="predicted"/>
<dbReference type="AlphaFoldDB" id="A0AAV7E386"/>
<comment type="caution">
    <text evidence="2">The sequence shown here is derived from an EMBL/GenBank/DDBJ whole genome shotgun (WGS) entry which is preliminary data.</text>
</comment>
<feature type="region of interest" description="Disordered" evidence="1">
    <location>
        <begin position="172"/>
        <end position="195"/>
    </location>
</feature>
<evidence type="ECO:0000256" key="1">
    <source>
        <dbReference type="SAM" id="MobiDB-lite"/>
    </source>
</evidence>
<dbReference type="EMBL" id="JAINDJ010000006">
    <property type="protein sequence ID" value="KAG9443287.1"/>
    <property type="molecule type" value="Genomic_DNA"/>
</dbReference>
<name>A0AAV7E386_ARIFI</name>
<gene>
    <name evidence="2" type="ORF">H6P81_014627</name>
</gene>
<protein>
    <submittedName>
        <fullName evidence="2">Uncharacterized protein</fullName>
    </submittedName>
</protein>
<organism evidence="2 3">
    <name type="scientific">Aristolochia fimbriata</name>
    <name type="common">White veined hardy Dutchman's pipe vine</name>
    <dbReference type="NCBI Taxonomy" id="158543"/>
    <lineage>
        <taxon>Eukaryota</taxon>
        <taxon>Viridiplantae</taxon>
        <taxon>Streptophyta</taxon>
        <taxon>Embryophyta</taxon>
        <taxon>Tracheophyta</taxon>
        <taxon>Spermatophyta</taxon>
        <taxon>Magnoliopsida</taxon>
        <taxon>Magnoliidae</taxon>
        <taxon>Piperales</taxon>
        <taxon>Aristolochiaceae</taxon>
        <taxon>Aristolochia</taxon>
    </lineage>
</organism>
<evidence type="ECO:0000313" key="2">
    <source>
        <dbReference type="EMBL" id="KAG9443287.1"/>
    </source>
</evidence>
<dbReference type="PANTHER" id="PTHR36790">
    <property type="entry name" value="MYELIN TRANSCRIPTION FACTOR"/>
    <property type="match status" value="1"/>
</dbReference>
<sequence>METIPFPVARAKKTDQTSRRRPLQPRNAPAAPAAPIKKVTKPVRFQITAIADSDKENRSVPAEDAIAPFDSSLAEELVAIRRKLERLRLEEEKTERVLKERDFFLEKGMRDWERRGLEQSRVELEIQKILKLKELRSSWAGEPLKSLREAERERRIKNNHLESQEEEVVIMKQTTEKGDESESCTKGDKSVTNLL</sequence>
<feature type="region of interest" description="Disordered" evidence="1">
    <location>
        <begin position="1"/>
        <end position="37"/>
    </location>
</feature>
<dbReference type="Proteomes" id="UP000825729">
    <property type="component" value="Unassembled WGS sequence"/>
</dbReference>
<accession>A0AAV7E386</accession>
<evidence type="ECO:0000313" key="3">
    <source>
        <dbReference type="Proteomes" id="UP000825729"/>
    </source>
</evidence>
<feature type="compositionally biased region" description="Basic and acidic residues" evidence="1">
    <location>
        <begin position="174"/>
        <end position="189"/>
    </location>
</feature>
<keyword evidence="3" id="KW-1185">Reference proteome</keyword>
<feature type="compositionally biased region" description="Low complexity" evidence="1">
    <location>
        <begin position="24"/>
        <end position="35"/>
    </location>
</feature>
<reference evidence="2 3" key="1">
    <citation type="submission" date="2021-07" db="EMBL/GenBank/DDBJ databases">
        <title>The Aristolochia fimbriata genome: insights into angiosperm evolution, floral development and chemical biosynthesis.</title>
        <authorList>
            <person name="Jiao Y."/>
        </authorList>
    </citation>
    <scope>NUCLEOTIDE SEQUENCE [LARGE SCALE GENOMIC DNA]</scope>
    <source>
        <strain evidence="2">IBCAS-2021</strain>
        <tissue evidence="2">Leaf</tissue>
    </source>
</reference>